<feature type="transmembrane region" description="Helical" evidence="1">
    <location>
        <begin position="71"/>
        <end position="90"/>
    </location>
</feature>
<protein>
    <submittedName>
        <fullName evidence="2">Uncharacterized protein</fullName>
    </submittedName>
</protein>
<accession>A0A8J6TNP6</accession>
<keyword evidence="1" id="KW-0472">Membrane</keyword>
<feature type="transmembrane region" description="Helical" evidence="1">
    <location>
        <begin position="6"/>
        <end position="26"/>
    </location>
</feature>
<sequence length="196" mass="23264">MYKPQAFLISVAALTSIFSFFFGGYYKEREKAYWFWLTIVAYGKEIVSKDEKIDLCAELESKDRTFHHFRGLLGILLCTIAMAYLVFQFYSFHYIFISAPLYEPGAFTDYVWYNTIIGFIVMINCLELLYIRVAVEKTEGFPFFKIRPRVTGRDRLSKVWMIMGCSKLKTPEYAITRTPREFYDNQEFYSKEKDRI</sequence>
<organism evidence="2 3">
    <name type="scientific">Candidatus Desulfatibia vada</name>
    <dbReference type="NCBI Taxonomy" id="2841696"/>
    <lineage>
        <taxon>Bacteria</taxon>
        <taxon>Pseudomonadati</taxon>
        <taxon>Thermodesulfobacteriota</taxon>
        <taxon>Desulfobacteria</taxon>
        <taxon>Desulfobacterales</taxon>
        <taxon>Desulfobacterales incertae sedis</taxon>
        <taxon>Candidatus Desulfatibia</taxon>
    </lineage>
</organism>
<dbReference type="AlphaFoldDB" id="A0A8J6TNP6"/>
<proteinExistence type="predicted"/>
<keyword evidence="1" id="KW-0812">Transmembrane</keyword>
<evidence type="ECO:0000256" key="1">
    <source>
        <dbReference type="SAM" id="Phobius"/>
    </source>
</evidence>
<gene>
    <name evidence="2" type="ORF">H8D96_17845</name>
</gene>
<reference evidence="2 3" key="1">
    <citation type="submission" date="2020-08" db="EMBL/GenBank/DDBJ databases">
        <title>Bridging the membrane lipid divide: bacteria of the FCB group superphylum have the potential to synthesize archaeal ether lipids.</title>
        <authorList>
            <person name="Villanueva L."/>
            <person name="Von Meijenfeldt F.A.B."/>
            <person name="Westbye A.B."/>
            <person name="Yadav S."/>
            <person name="Hopmans E.C."/>
            <person name="Dutilh B.E."/>
            <person name="Sinninghe Damste J.S."/>
        </authorList>
    </citation>
    <scope>NUCLEOTIDE SEQUENCE [LARGE SCALE GENOMIC DNA]</scope>
    <source>
        <strain evidence="2">NIOZ-UU17</strain>
    </source>
</reference>
<name>A0A8J6TNP6_9BACT</name>
<dbReference type="Proteomes" id="UP000605201">
    <property type="component" value="Unassembled WGS sequence"/>
</dbReference>
<evidence type="ECO:0000313" key="2">
    <source>
        <dbReference type="EMBL" id="MBC8433776.1"/>
    </source>
</evidence>
<dbReference type="EMBL" id="JACNIG010000333">
    <property type="protein sequence ID" value="MBC8433776.1"/>
    <property type="molecule type" value="Genomic_DNA"/>
</dbReference>
<evidence type="ECO:0000313" key="3">
    <source>
        <dbReference type="Proteomes" id="UP000605201"/>
    </source>
</evidence>
<comment type="caution">
    <text evidence="2">The sequence shown here is derived from an EMBL/GenBank/DDBJ whole genome shotgun (WGS) entry which is preliminary data.</text>
</comment>
<keyword evidence="1" id="KW-1133">Transmembrane helix</keyword>
<feature type="transmembrane region" description="Helical" evidence="1">
    <location>
        <begin position="110"/>
        <end position="131"/>
    </location>
</feature>